<dbReference type="PANTHER" id="PTHR31061">
    <property type="entry name" value="LD22376P"/>
    <property type="match status" value="1"/>
</dbReference>
<sequence length="473" mass="53801">MVDEKLSKQWLCRDPISSGERLAMTLRYLSSGMPIPDVAMAFRIGIETAREAIHLTCQVLWDVLSPLYMKPPTESEWRDIAAGFWHQWQFPNCLGAVDGKHVNIKRPKKSGSLYFNYKGTYSIVLMAVVDSRFVWIMGVSMAMTIRSLLRKSVTRGRILLRIVKRTLILFGLGIMTNTLFGANNLSTLRIPGVLQRLAFSYLVASTIHLLFAKPHEGHLVWAPLRDVLAYWPEWLLSIPILGLHLALTFCLPLPHCPRGYLGPGGLHLNSSFTNCTGGAAGYIDRTIFGNEHIYQTPDMRHVYHTHQPYDPEGTLGCLTSIFLVFLGLQAGKILLTFSEWKSRVVRWCCWGLACGVVAGVLCKFSKEEGWIPVNKNLWSVSFILSTASTAFFLLAILYYLIDVRRWWSGAPLTYPGMNSLVVYVGHEVMHGTFPWAWQCPESHWCYLFMNLWGTALWVVFAWLMFRRRLFISA</sequence>
<gene>
    <name evidence="2" type="ORF">V5799_014007</name>
</gene>
<feature type="transmembrane region" description="Helical" evidence="1">
    <location>
        <begin position="194"/>
        <end position="212"/>
    </location>
</feature>
<feature type="transmembrane region" description="Helical" evidence="1">
    <location>
        <begin position="233"/>
        <end position="254"/>
    </location>
</feature>
<feature type="transmembrane region" description="Helical" evidence="1">
    <location>
        <begin position="446"/>
        <end position="465"/>
    </location>
</feature>
<dbReference type="AlphaFoldDB" id="A0AAQ4E4A3"/>
<proteinExistence type="predicted"/>
<organism evidence="2 3">
    <name type="scientific">Amblyomma americanum</name>
    <name type="common">Lone star tick</name>
    <dbReference type="NCBI Taxonomy" id="6943"/>
    <lineage>
        <taxon>Eukaryota</taxon>
        <taxon>Metazoa</taxon>
        <taxon>Ecdysozoa</taxon>
        <taxon>Arthropoda</taxon>
        <taxon>Chelicerata</taxon>
        <taxon>Arachnida</taxon>
        <taxon>Acari</taxon>
        <taxon>Parasitiformes</taxon>
        <taxon>Ixodida</taxon>
        <taxon>Ixodoidea</taxon>
        <taxon>Ixodidae</taxon>
        <taxon>Amblyomminae</taxon>
        <taxon>Amblyomma</taxon>
    </lineage>
</organism>
<feature type="transmembrane region" description="Helical" evidence="1">
    <location>
        <begin position="407"/>
        <end position="426"/>
    </location>
</feature>
<protein>
    <submittedName>
        <fullName evidence="2">Uncharacterized protein</fullName>
    </submittedName>
</protein>
<feature type="transmembrane region" description="Helical" evidence="1">
    <location>
        <begin position="313"/>
        <end position="335"/>
    </location>
</feature>
<feature type="transmembrane region" description="Helical" evidence="1">
    <location>
        <begin position="121"/>
        <end position="145"/>
    </location>
</feature>
<evidence type="ECO:0000313" key="2">
    <source>
        <dbReference type="EMBL" id="KAK8769527.1"/>
    </source>
</evidence>
<feature type="transmembrane region" description="Helical" evidence="1">
    <location>
        <begin position="166"/>
        <end position="182"/>
    </location>
</feature>
<keyword evidence="1" id="KW-0472">Membrane</keyword>
<keyword evidence="3" id="KW-1185">Reference proteome</keyword>
<dbReference type="Proteomes" id="UP001321473">
    <property type="component" value="Unassembled WGS sequence"/>
</dbReference>
<feature type="transmembrane region" description="Helical" evidence="1">
    <location>
        <begin position="378"/>
        <end position="400"/>
    </location>
</feature>
<comment type="caution">
    <text evidence="2">The sequence shown here is derived from an EMBL/GenBank/DDBJ whole genome shotgun (WGS) entry which is preliminary data.</text>
</comment>
<name>A0AAQ4E4A3_AMBAM</name>
<keyword evidence="1" id="KW-1133">Transmembrane helix</keyword>
<dbReference type="EMBL" id="JARKHS020022499">
    <property type="protein sequence ID" value="KAK8769527.1"/>
    <property type="molecule type" value="Genomic_DNA"/>
</dbReference>
<reference evidence="2 3" key="1">
    <citation type="journal article" date="2023" name="Arcadia Sci">
        <title>De novo assembly of a long-read Amblyomma americanum tick genome.</title>
        <authorList>
            <person name="Chou S."/>
            <person name="Poskanzer K.E."/>
            <person name="Rollins M."/>
            <person name="Thuy-Boun P.S."/>
        </authorList>
    </citation>
    <scope>NUCLEOTIDE SEQUENCE [LARGE SCALE GENOMIC DNA]</scope>
    <source>
        <strain evidence="2">F_SG_1</strain>
        <tissue evidence="2">Salivary glands</tissue>
    </source>
</reference>
<evidence type="ECO:0000313" key="3">
    <source>
        <dbReference type="Proteomes" id="UP001321473"/>
    </source>
</evidence>
<feature type="transmembrane region" description="Helical" evidence="1">
    <location>
        <begin position="347"/>
        <end position="366"/>
    </location>
</feature>
<keyword evidence="1" id="KW-0812">Transmembrane</keyword>
<evidence type="ECO:0000256" key="1">
    <source>
        <dbReference type="SAM" id="Phobius"/>
    </source>
</evidence>
<dbReference type="PANTHER" id="PTHR31061:SF24">
    <property type="entry name" value="LD22376P"/>
    <property type="match status" value="1"/>
</dbReference>
<accession>A0AAQ4E4A3</accession>